<feature type="compositionally biased region" description="Polar residues" evidence="1">
    <location>
        <begin position="88"/>
        <end position="104"/>
    </location>
</feature>
<name>A0AAD7XL76_9STRA</name>
<keyword evidence="3" id="KW-1185">Reference proteome</keyword>
<dbReference type="AlphaFoldDB" id="A0AAD7XL76"/>
<protein>
    <submittedName>
        <fullName evidence="2">Uncharacterized protein</fullName>
    </submittedName>
</protein>
<feature type="region of interest" description="Disordered" evidence="1">
    <location>
        <begin position="35"/>
        <end position="59"/>
    </location>
</feature>
<feature type="region of interest" description="Disordered" evidence="1">
    <location>
        <begin position="88"/>
        <end position="148"/>
    </location>
</feature>
<reference evidence="2" key="1">
    <citation type="submission" date="2023-01" db="EMBL/GenBank/DDBJ databases">
        <title>Metagenome sequencing of chrysophaentin producing Chrysophaeum taylorii.</title>
        <authorList>
            <person name="Davison J."/>
            <person name="Bewley C."/>
        </authorList>
    </citation>
    <scope>NUCLEOTIDE SEQUENCE</scope>
    <source>
        <strain evidence="2">NIES-1699</strain>
    </source>
</reference>
<feature type="compositionally biased region" description="Basic and acidic residues" evidence="1">
    <location>
        <begin position="105"/>
        <end position="118"/>
    </location>
</feature>
<dbReference type="EMBL" id="JAQMWT010000379">
    <property type="protein sequence ID" value="KAJ8602435.1"/>
    <property type="molecule type" value="Genomic_DNA"/>
</dbReference>
<organism evidence="2 3">
    <name type="scientific">Chrysophaeum taylorii</name>
    <dbReference type="NCBI Taxonomy" id="2483200"/>
    <lineage>
        <taxon>Eukaryota</taxon>
        <taxon>Sar</taxon>
        <taxon>Stramenopiles</taxon>
        <taxon>Ochrophyta</taxon>
        <taxon>Pelagophyceae</taxon>
        <taxon>Pelagomonadales</taxon>
        <taxon>Pelagomonadaceae</taxon>
        <taxon>Chrysophaeum</taxon>
    </lineage>
</organism>
<proteinExistence type="predicted"/>
<evidence type="ECO:0000313" key="3">
    <source>
        <dbReference type="Proteomes" id="UP001230188"/>
    </source>
</evidence>
<comment type="caution">
    <text evidence="2">The sequence shown here is derived from an EMBL/GenBank/DDBJ whole genome shotgun (WGS) entry which is preliminary data.</text>
</comment>
<dbReference type="Proteomes" id="UP001230188">
    <property type="component" value="Unassembled WGS sequence"/>
</dbReference>
<evidence type="ECO:0000313" key="2">
    <source>
        <dbReference type="EMBL" id="KAJ8602435.1"/>
    </source>
</evidence>
<gene>
    <name evidence="2" type="ORF">CTAYLR_001248</name>
</gene>
<accession>A0AAD7XL76</accession>
<sequence>MIGPPTMPSHDEDEAAIKAEAQAIVARALKDLDERRRGQRAAKEVGLTGGVAGRMSQATSREDIQALIDQRLKQSMQGRAVLFSINPVTSSSQPLQPSTWTSRAEPQHREARADEKAEAAAIVAAAQKSLEDRRQAQKQAKTASPEELQAMINSRLVARQGQ</sequence>
<evidence type="ECO:0000256" key="1">
    <source>
        <dbReference type="SAM" id="MobiDB-lite"/>
    </source>
</evidence>